<dbReference type="InterPro" id="IPR017441">
    <property type="entry name" value="Protein_kinase_ATP_BS"/>
</dbReference>
<protein>
    <recommendedName>
        <fullName evidence="15">Serine/threonine-protein kinase PLK</fullName>
        <ecNumber evidence="15">2.7.11.21</ecNumber>
    </recommendedName>
    <alternativeName>
        <fullName evidence="15">Polo-like kinase</fullName>
    </alternativeName>
</protein>
<sequence length="583" mass="66381">IMCKKKKKSPPQRLSCKMMNPDLFKPSQAPQPPAKPNRSKSEHVKTELAQVVVDAKTGRSYCKGKLLGKGGFARCYEMTDLANNKMYAVKVIPQSRVSKPHQREKITNEIELHKSLQHKHVVKFSHHFEDQDNIYIFLELCSRKSLAHIWKARHTLTDPEVRYYLKQIISALKYLHNKGILHRDLKLGNFFVNENMDLRLGDFGLAAKLETVEQRKKTICGTPNYLAPEVLNRQGHGTESDVWSLGCVMYTLLCGNPPFETLDLKETYKCIKEVRYSLPQSLTPSAQKLISAVLQKDPSDRLTLDQILAHEYFTKSFTPEKLPPSSCVMVPELNPPSPAKKFFTKMAKSLFGKKSKASDDIPTPAAVAESAMKALNSCLSSMPTASRNPPCLSKTKPFIWVTKWVDYSNKYGFGYQLSNQNVGVLFNEGTHLSLCDQTVRYCLTNNKHFSFPVDALPEKLQNQKHIVDLMANYMEQNLMEGGDVNCEDQPPPSSSPLLLQWIKTDHALVMLFDNRTIQVNFYTDHTKIILCKTSDSSYLLTHISKERVSYSYPLNVLSKWGCSSELRQRLHYVVQLLQHYTNA</sequence>
<dbReference type="InterPro" id="IPR008271">
    <property type="entry name" value="Ser/Thr_kinase_AS"/>
</dbReference>
<evidence type="ECO:0000256" key="4">
    <source>
        <dbReference type="ARBA" id="ARBA00022527"/>
    </source>
</evidence>
<dbReference type="PANTHER" id="PTHR24345">
    <property type="entry name" value="SERINE/THREONINE-PROTEIN KINASE PLK"/>
    <property type="match status" value="1"/>
</dbReference>
<evidence type="ECO:0000256" key="10">
    <source>
        <dbReference type="ARBA" id="ARBA00023242"/>
    </source>
</evidence>
<dbReference type="FunFam" id="3.30.200.20:FF:000091">
    <property type="entry name" value="Serine/threonine-protein kinase PLK"/>
    <property type="match status" value="1"/>
</dbReference>
<dbReference type="InterPro" id="IPR033695">
    <property type="entry name" value="POLO_box_2"/>
</dbReference>
<evidence type="ECO:0000256" key="8">
    <source>
        <dbReference type="ARBA" id="ARBA00022777"/>
    </source>
</evidence>
<dbReference type="AlphaFoldDB" id="A0A8C2AME2"/>
<dbReference type="GO" id="GO:0005813">
    <property type="term" value="C:centrosome"/>
    <property type="evidence" value="ECO:0007669"/>
    <property type="project" value="UniProtKB-SubCell"/>
</dbReference>
<evidence type="ECO:0000256" key="15">
    <source>
        <dbReference type="RuleBase" id="RU361162"/>
    </source>
</evidence>
<evidence type="ECO:0000256" key="16">
    <source>
        <dbReference type="SAM" id="MobiDB-lite"/>
    </source>
</evidence>
<dbReference type="PROSITE" id="PS00107">
    <property type="entry name" value="PROTEIN_KINASE_ATP"/>
    <property type="match status" value="1"/>
</dbReference>
<evidence type="ECO:0000256" key="1">
    <source>
        <dbReference type="ARBA" id="ARBA00004300"/>
    </source>
</evidence>
<dbReference type="Pfam" id="PF00659">
    <property type="entry name" value="POLO_box"/>
    <property type="match status" value="2"/>
</dbReference>
<dbReference type="GO" id="GO:0006974">
    <property type="term" value="P:DNA damage response"/>
    <property type="evidence" value="ECO:0007669"/>
    <property type="project" value="TreeGrafter"/>
</dbReference>
<accession>A0A8C2AME2</accession>
<dbReference type="InterPro" id="IPR011009">
    <property type="entry name" value="Kinase-like_dom_sf"/>
</dbReference>
<dbReference type="GO" id="GO:0005524">
    <property type="term" value="F:ATP binding"/>
    <property type="evidence" value="ECO:0007669"/>
    <property type="project" value="UniProtKB-UniRule"/>
</dbReference>
<dbReference type="FunFam" id="1.10.510.10:FF:000189">
    <property type="entry name" value="Serine/threonine-protein kinase PLK"/>
    <property type="match status" value="1"/>
</dbReference>
<evidence type="ECO:0000256" key="13">
    <source>
        <dbReference type="ARBA" id="ARBA00048347"/>
    </source>
</evidence>
<dbReference type="GO" id="GO:0000776">
    <property type="term" value="C:kinetochore"/>
    <property type="evidence" value="ECO:0007669"/>
    <property type="project" value="TreeGrafter"/>
</dbReference>
<keyword evidence="6" id="KW-0677">Repeat</keyword>
<evidence type="ECO:0000313" key="19">
    <source>
        <dbReference type="Ensembl" id="ENSCCRP00015107818.1"/>
    </source>
</evidence>
<dbReference type="Proteomes" id="UP000694700">
    <property type="component" value="Unplaced"/>
</dbReference>
<comment type="catalytic activity">
    <reaction evidence="12 15">
        <text>L-threonyl-[protein] + ATP = O-phospho-L-threonyl-[protein] + ADP + H(+)</text>
        <dbReference type="Rhea" id="RHEA:46608"/>
        <dbReference type="Rhea" id="RHEA-COMP:11060"/>
        <dbReference type="Rhea" id="RHEA-COMP:11605"/>
        <dbReference type="ChEBI" id="CHEBI:15378"/>
        <dbReference type="ChEBI" id="CHEBI:30013"/>
        <dbReference type="ChEBI" id="CHEBI:30616"/>
        <dbReference type="ChEBI" id="CHEBI:61977"/>
        <dbReference type="ChEBI" id="CHEBI:456216"/>
        <dbReference type="EC" id="2.7.11.21"/>
    </reaction>
</comment>
<dbReference type="GO" id="GO:0004674">
    <property type="term" value="F:protein serine/threonine kinase activity"/>
    <property type="evidence" value="ECO:0007669"/>
    <property type="project" value="UniProtKB-KW"/>
</dbReference>
<feature type="region of interest" description="Disordered" evidence="16">
    <location>
        <begin position="1"/>
        <end position="44"/>
    </location>
</feature>
<dbReference type="Pfam" id="PF00069">
    <property type="entry name" value="Pkinase"/>
    <property type="match status" value="1"/>
</dbReference>
<evidence type="ECO:0000256" key="11">
    <source>
        <dbReference type="ARBA" id="ARBA00023306"/>
    </source>
</evidence>
<dbReference type="Gene3D" id="3.30.200.20">
    <property type="entry name" value="Phosphorylase Kinase, domain 1"/>
    <property type="match status" value="1"/>
</dbReference>
<evidence type="ECO:0000259" key="18">
    <source>
        <dbReference type="PROSITE" id="PS50078"/>
    </source>
</evidence>
<dbReference type="Gene3D" id="1.10.510.10">
    <property type="entry name" value="Transferase(Phosphotransferase) domain 1"/>
    <property type="match status" value="1"/>
</dbReference>
<keyword evidence="10" id="KW-0539">Nucleus</keyword>
<keyword evidence="4 15" id="KW-0723">Serine/threonine-protein kinase</keyword>
<dbReference type="GO" id="GO:0000922">
    <property type="term" value="C:spindle pole"/>
    <property type="evidence" value="ECO:0007669"/>
    <property type="project" value="TreeGrafter"/>
</dbReference>
<dbReference type="SUPFAM" id="SSF56112">
    <property type="entry name" value="Protein kinase-like (PK-like)"/>
    <property type="match status" value="1"/>
</dbReference>
<evidence type="ECO:0000256" key="7">
    <source>
        <dbReference type="ARBA" id="ARBA00022741"/>
    </source>
</evidence>
<feature type="domain" description="POLO box" evidence="18">
    <location>
        <begin position="400"/>
        <end position="476"/>
    </location>
</feature>
<dbReference type="CDD" id="cd13117">
    <property type="entry name" value="POLO_box_2"/>
    <property type="match status" value="1"/>
</dbReference>
<keyword evidence="5 15" id="KW-0808">Transferase</keyword>
<dbReference type="GO" id="GO:0007052">
    <property type="term" value="P:mitotic spindle organization"/>
    <property type="evidence" value="ECO:0007669"/>
    <property type="project" value="TreeGrafter"/>
</dbReference>
<organism evidence="19 20">
    <name type="scientific">Cyprinus carpio</name>
    <name type="common">Common carp</name>
    <dbReference type="NCBI Taxonomy" id="7962"/>
    <lineage>
        <taxon>Eukaryota</taxon>
        <taxon>Metazoa</taxon>
        <taxon>Chordata</taxon>
        <taxon>Craniata</taxon>
        <taxon>Vertebrata</taxon>
        <taxon>Euteleostomi</taxon>
        <taxon>Actinopterygii</taxon>
        <taxon>Neopterygii</taxon>
        <taxon>Teleostei</taxon>
        <taxon>Ostariophysi</taxon>
        <taxon>Cypriniformes</taxon>
        <taxon>Cyprinidae</taxon>
        <taxon>Cyprininae</taxon>
        <taxon>Cyprinus</taxon>
    </lineage>
</organism>
<dbReference type="PANTHER" id="PTHR24345:SF42">
    <property type="entry name" value="SERINE_THREONINE-PROTEIN KINASE PLK3"/>
    <property type="match status" value="1"/>
</dbReference>
<dbReference type="SUPFAM" id="SSF82615">
    <property type="entry name" value="Polo-box domain"/>
    <property type="match status" value="2"/>
</dbReference>
<dbReference type="InterPro" id="IPR036947">
    <property type="entry name" value="POLO_box_dom_sf"/>
</dbReference>
<evidence type="ECO:0000256" key="14">
    <source>
        <dbReference type="PROSITE-ProRule" id="PRU10141"/>
    </source>
</evidence>
<feature type="binding site" evidence="14">
    <location>
        <position position="90"/>
    </location>
    <ligand>
        <name>ATP</name>
        <dbReference type="ChEBI" id="CHEBI:30616"/>
    </ligand>
</feature>
<keyword evidence="11" id="KW-0131">Cell cycle</keyword>
<evidence type="ECO:0000313" key="20">
    <source>
        <dbReference type="Proteomes" id="UP000694700"/>
    </source>
</evidence>
<evidence type="ECO:0000256" key="12">
    <source>
        <dbReference type="ARBA" id="ARBA00047802"/>
    </source>
</evidence>
<dbReference type="FunFam" id="3.30.1120.30:FF:000002">
    <property type="entry name" value="Serine/threonine-protein kinase PLK"/>
    <property type="match status" value="1"/>
</dbReference>
<comment type="subcellular location">
    <subcellularLocation>
        <location evidence="1">Cytoplasm</location>
        <location evidence="1">Cytoskeleton</location>
        <location evidence="1">Microtubule organizing center</location>
        <location evidence="1">Centrosome</location>
    </subcellularLocation>
    <subcellularLocation>
        <location evidence="2">Nucleus</location>
        <location evidence="2">Nucleolus</location>
    </subcellularLocation>
</comment>
<keyword evidence="9 14" id="KW-0067">ATP-binding</keyword>
<dbReference type="Gene3D" id="3.30.1120.30">
    <property type="entry name" value="POLO box domain"/>
    <property type="match status" value="2"/>
</dbReference>
<evidence type="ECO:0000256" key="2">
    <source>
        <dbReference type="ARBA" id="ARBA00004604"/>
    </source>
</evidence>
<dbReference type="InterPro" id="IPR000959">
    <property type="entry name" value="POLO_box_dom"/>
</dbReference>
<evidence type="ECO:0000256" key="9">
    <source>
        <dbReference type="ARBA" id="ARBA00022840"/>
    </source>
</evidence>
<dbReference type="GO" id="GO:0005730">
    <property type="term" value="C:nucleolus"/>
    <property type="evidence" value="ECO:0007669"/>
    <property type="project" value="UniProtKB-SubCell"/>
</dbReference>
<evidence type="ECO:0000256" key="6">
    <source>
        <dbReference type="ARBA" id="ARBA00022737"/>
    </source>
</evidence>
<evidence type="ECO:0000259" key="17">
    <source>
        <dbReference type="PROSITE" id="PS50011"/>
    </source>
</evidence>
<keyword evidence="7 14" id="KW-0547">Nucleotide-binding</keyword>
<dbReference type="SMART" id="SM00220">
    <property type="entry name" value="S_TKc"/>
    <property type="match status" value="1"/>
</dbReference>
<feature type="domain" description="Protein kinase" evidence="17">
    <location>
        <begin position="61"/>
        <end position="313"/>
    </location>
</feature>
<feature type="compositionally biased region" description="Basic residues" evidence="16">
    <location>
        <begin position="1"/>
        <end position="10"/>
    </location>
</feature>
<dbReference type="PROSITE" id="PS50078">
    <property type="entry name" value="POLO_BOX"/>
    <property type="match status" value="2"/>
</dbReference>
<name>A0A8C2AME2_CYPCA</name>
<dbReference type="InterPro" id="IPR033701">
    <property type="entry name" value="POLO_box_1"/>
</dbReference>
<dbReference type="GO" id="GO:0044819">
    <property type="term" value="P:mitotic G1/S transition checkpoint signaling"/>
    <property type="evidence" value="ECO:0007669"/>
    <property type="project" value="TreeGrafter"/>
</dbReference>
<dbReference type="InterPro" id="IPR000719">
    <property type="entry name" value="Prot_kinase_dom"/>
</dbReference>
<dbReference type="EC" id="2.7.11.21" evidence="15"/>
<keyword evidence="3" id="KW-0963">Cytoplasm</keyword>
<comment type="similarity">
    <text evidence="15">Belongs to the protein kinase superfamily. Ser/Thr protein kinase family. CDC5/Polo subfamily.</text>
</comment>
<keyword evidence="8 15" id="KW-0418">Kinase</keyword>
<dbReference type="Ensembl" id="ENSCCRT00015111249.1">
    <property type="protein sequence ID" value="ENSCCRP00015107818.1"/>
    <property type="gene ID" value="ENSCCRG00015042412.1"/>
</dbReference>
<evidence type="ECO:0000256" key="5">
    <source>
        <dbReference type="ARBA" id="ARBA00022679"/>
    </source>
</evidence>
<evidence type="ECO:0000256" key="3">
    <source>
        <dbReference type="ARBA" id="ARBA00022490"/>
    </source>
</evidence>
<gene>
    <name evidence="19" type="primary">LOC109086066</name>
</gene>
<dbReference type="GO" id="GO:0005737">
    <property type="term" value="C:cytoplasm"/>
    <property type="evidence" value="ECO:0007669"/>
    <property type="project" value="TreeGrafter"/>
</dbReference>
<comment type="catalytic activity">
    <reaction evidence="13">
        <text>L-seryl-[protein] + ATP = O-phospho-L-seryl-[protein] + ADP + H(+)</text>
        <dbReference type="Rhea" id="RHEA:17989"/>
        <dbReference type="Rhea" id="RHEA-COMP:9863"/>
        <dbReference type="Rhea" id="RHEA-COMP:11604"/>
        <dbReference type="ChEBI" id="CHEBI:15378"/>
        <dbReference type="ChEBI" id="CHEBI:29999"/>
        <dbReference type="ChEBI" id="CHEBI:30616"/>
        <dbReference type="ChEBI" id="CHEBI:83421"/>
        <dbReference type="ChEBI" id="CHEBI:456216"/>
        <dbReference type="EC" id="2.7.11.21"/>
    </reaction>
</comment>
<dbReference type="PROSITE" id="PS50011">
    <property type="entry name" value="PROTEIN_KINASE_DOM"/>
    <property type="match status" value="1"/>
</dbReference>
<feature type="domain" description="POLO box" evidence="18">
    <location>
        <begin position="497"/>
        <end position="582"/>
    </location>
</feature>
<dbReference type="GO" id="GO:0090166">
    <property type="term" value="P:Golgi disassembly"/>
    <property type="evidence" value="ECO:0007669"/>
    <property type="project" value="TreeGrafter"/>
</dbReference>
<reference evidence="19" key="1">
    <citation type="submission" date="2025-08" db="UniProtKB">
        <authorList>
            <consortium name="Ensembl"/>
        </authorList>
    </citation>
    <scope>IDENTIFICATION</scope>
</reference>
<proteinExistence type="inferred from homology"/>
<dbReference type="PROSITE" id="PS00108">
    <property type="entry name" value="PROTEIN_KINASE_ST"/>
    <property type="match status" value="1"/>
</dbReference>
<dbReference type="CDD" id="cd13118">
    <property type="entry name" value="POLO_box_1"/>
    <property type="match status" value="1"/>
</dbReference>